<dbReference type="InParanoid" id="A0A7M7HFL7"/>
<dbReference type="PANTHER" id="PTHR13422">
    <property type="entry name" value="SIN3-HDAC COMPLEX-ASSOCIATED FACTOR"/>
    <property type="match status" value="1"/>
</dbReference>
<dbReference type="PANTHER" id="PTHR13422:SF12">
    <property type="entry name" value="SIN3-HDAC COMPLEX-ASSOCIATED FACTOR"/>
    <property type="match status" value="1"/>
</dbReference>
<sequence length="385" mass="42653">MIETLAEAKYFLFFYQRFSCCINFLQRSSSSSPLENPFICTSVNFQVCRPLQKQAAMFTFHRPKIYRSVAGCCICKAKSSSSRFTDSKKYEMEFKNCFNLVEGQQRQGEICNACVLLIKRWKKLPKGTERNWNHVVDARAGPGGKSQLRQKLKTQKTAPTNLYSNNCNNNNPGSLVTEHGWSRRHKRKHAERKRRMQLLDGLRARSHPDTEDASPPSPTPSDASDISVASQPRSRTGLISSDDLDELPPLLASIIDTSYWKMEKICCGTIFKGVRGEIMVHPQLLRPCANSCLGSGVRRPTPSPAHRSPSDPSSQHKPSPALSCNKGVVSSDPIAAVTNKRGARQDSIGSEGSNDSSESDDLSLLAHSAEVEGQRLTGSDIMESC</sequence>
<name>A0A7M7HFL7_STRPU</name>
<feature type="region of interest" description="Disordered" evidence="1">
    <location>
        <begin position="298"/>
        <end position="385"/>
    </location>
</feature>
<dbReference type="GeneID" id="575309"/>
<accession>A0A7M7HFL7</accession>
<keyword evidence="3" id="KW-1185">Reference proteome</keyword>
<dbReference type="GO" id="GO:0070822">
    <property type="term" value="C:Sin3-type complex"/>
    <property type="evidence" value="ECO:0000318"/>
    <property type="project" value="GO_Central"/>
</dbReference>
<feature type="compositionally biased region" description="Polar residues" evidence="1">
    <location>
        <begin position="155"/>
        <end position="164"/>
    </location>
</feature>
<evidence type="ECO:0000313" key="3">
    <source>
        <dbReference type="Proteomes" id="UP000007110"/>
    </source>
</evidence>
<proteinExistence type="predicted"/>
<dbReference type="FunCoup" id="A0A7M7HFL7">
    <property type="interactions" value="522"/>
</dbReference>
<dbReference type="Pfam" id="PF15396">
    <property type="entry name" value="FAM60A"/>
    <property type="match status" value="1"/>
</dbReference>
<dbReference type="EnsemblMetazoa" id="XM_011664243">
    <property type="protein sequence ID" value="XP_011662545"/>
    <property type="gene ID" value="LOC575309"/>
</dbReference>
<evidence type="ECO:0000313" key="2">
    <source>
        <dbReference type="EnsemblMetazoa" id="XP_011662545"/>
    </source>
</evidence>
<dbReference type="RefSeq" id="XP_011662545.2">
    <property type="nucleotide sequence ID" value="XM_011664243.2"/>
</dbReference>
<dbReference type="GO" id="GO:0030336">
    <property type="term" value="P:negative regulation of cell migration"/>
    <property type="evidence" value="ECO:0000318"/>
    <property type="project" value="GO_Central"/>
</dbReference>
<evidence type="ECO:0008006" key="4">
    <source>
        <dbReference type="Google" id="ProtNLM"/>
    </source>
</evidence>
<dbReference type="OrthoDB" id="10023333at2759"/>
<protein>
    <recommendedName>
        <fullName evidence="4">Protein FAM60A</fullName>
    </recommendedName>
</protein>
<reference evidence="2" key="2">
    <citation type="submission" date="2021-01" db="UniProtKB">
        <authorList>
            <consortium name="EnsemblMetazoa"/>
        </authorList>
    </citation>
    <scope>IDENTIFICATION</scope>
</reference>
<feature type="compositionally biased region" description="Low complexity" evidence="1">
    <location>
        <begin position="346"/>
        <end position="356"/>
    </location>
</feature>
<reference evidence="3" key="1">
    <citation type="submission" date="2015-02" db="EMBL/GenBank/DDBJ databases">
        <title>Genome sequencing for Strongylocentrotus purpuratus.</title>
        <authorList>
            <person name="Murali S."/>
            <person name="Liu Y."/>
            <person name="Vee V."/>
            <person name="English A."/>
            <person name="Wang M."/>
            <person name="Skinner E."/>
            <person name="Han Y."/>
            <person name="Muzny D.M."/>
            <person name="Worley K.C."/>
            <person name="Gibbs R.A."/>
        </authorList>
    </citation>
    <scope>NUCLEOTIDE SEQUENCE</scope>
</reference>
<organism evidence="2 3">
    <name type="scientific">Strongylocentrotus purpuratus</name>
    <name type="common">Purple sea urchin</name>
    <dbReference type="NCBI Taxonomy" id="7668"/>
    <lineage>
        <taxon>Eukaryota</taxon>
        <taxon>Metazoa</taxon>
        <taxon>Echinodermata</taxon>
        <taxon>Eleutherozoa</taxon>
        <taxon>Echinozoa</taxon>
        <taxon>Echinoidea</taxon>
        <taxon>Euechinoidea</taxon>
        <taxon>Echinacea</taxon>
        <taxon>Camarodonta</taxon>
        <taxon>Echinidea</taxon>
        <taxon>Strongylocentrotidae</taxon>
        <taxon>Strongylocentrotus</taxon>
    </lineage>
</organism>
<feature type="region of interest" description="Disordered" evidence="1">
    <location>
        <begin position="137"/>
        <end position="243"/>
    </location>
</feature>
<feature type="compositionally biased region" description="Basic residues" evidence="1">
    <location>
        <begin position="182"/>
        <end position="196"/>
    </location>
</feature>
<dbReference type="InterPro" id="IPR026065">
    <property type="entry name" value="FAM60A"/>
</dbReference>
<dbReference type="AlphaFoldDB" id="A0A7M7HFL7"/>
<dbReference type="Proteomes" id="UP000007110">
    <property type="component" value="Unassembled WGS sequence"/>
</dbReference>
<evidence type="ECO:0000256" key="1">
    <source>
        <dbReference type="SAM" id="MobiDB-lite"/>
    </source>
</evidence>